<dbReference type="SUPFAM" id="SSF56784">
    <property type="entry name" value="HAD-like"/>
    <property type="match status" value="1"/>
</dbReference>
<dbReference type="GeneID" id="70178648"/>
<evidence type="ECO:0000313" key="2">
    <source>
        <dbReference type="EMBL" id="KAH7026107.1"/>
    </source>
</evidence>
<name>A0A9P8Y2Q5_9PEZI</name>
<dbReference type="NCBIfam" id="TIGR01460">
    <property type="entry name" value="HAD-SF-IIA"/>
    <property type="match status" value="1"/>
</dbReference>
<dbReference type="GO" id="GO:0046474">
    <property type="term" value="P:glycerophospholipid biosynthetic process"/>
    <property type="evidence" value="ECO:0007669"/>
    <property type="project" value="TreeGrafter"/>
</dbReference>
<dbReference type="InterPro" id="IPR023214">
    <property type="entry name" value="HAD_sf"/>
</dbReference>
<organism evidence="2 3">
    <name type="scientific">Microdochium trichocladiopsis</name>
    <dbReference type="NCBI Taxonomy" id="1682393"/>
    <lineage>
        <taxon>Eukaryota</taxon>
        <taxon>Fungi</taxon>
        <taxon>Dikarya</taxon>
        <taxon>Ascomycota</taxon>
        <taxon>Pezizomycotina</taxon>
        <taxon>Sordariomycetes</taxon>
        <taxon>Xylariomycetidae</taxon>
        <taxon>Xylariales</taxon>
        <taxon>Microdochiaceae</taxon>
        <taxon>Microdochium</taxon>
    </lineage>
</organism>
<dbReference type="Gene3D" id="3.40.50.1000">
    <property type="entry name" value="HAD superfamily/HAD-like"/>
    <property type="match status" value="2"/>
</dbReference>
<evidence type="ECO:0000256" key="1">
    <source>
        <dbReference type="SAM" id="MobiDB-lite"/>
    </source>
</evidence>
<dbReference type="PANTHER" id="PTHR14269">
    <property type="entry name" value="CDP-DIACYLGLYCEROL--GLYCEROL-3-PHOSPHATE 3-PHOSPHATIDYLTRANSFERASE-RELATED"/>
    <property type="match status" value="1"/>
</dbReference>
<dbReference type="Pfam" id="PF13242">
    <property type="entry name" value="Hydrolase_like"/>
    <property type="match status" value="1"/>
</dbReference>
<dbReference type="InterPro" id="IPR036412">
    <property type="entry name" value="HAD-like_sf"/>
</dbReference>
<dbReference type="InterPro" id="IPR006357">
    <property type="entry name" value="HAD-SF_hydro_IIA"/>
</dbReference>
<dbReference type="InterPro" id="IPR050324">
    <property type="entry name" value="CDP-alcohol_PTase-I"/>
</dbReference>
<comment type="caution">
    <text evidence="2">The sequence shown here is derived from an EMBL/GenBank/DDBJ whole genome shotgun (WGS) entry which is preliminary data.</text>
</comment>
<feature type="compositionally biased region" description="Basic and acidic residues" evidence="1">
    <location>
        <begin position="146"/>
        <end position="157"/>
    </location>
</feature>
<dbReference type="Proteomes" id="UP000756346">
    <property type="component" value="Unassembled WGS sequence"/>
</dbReference>
<keyword evidence="3" id="KW-1185">Reference proteome</keyword>
<gene>
    <name evidence="2" type="ORF">B0I36DRAFT_227924</name>
</gene>
<proteinExistence type="predicted"/>
<dbReference type="PANTHER" id="PTHR14269:SF57">
    <property type="entry name" value="SUPERFAMILY HYDROLASE, PUTATIVE (AFU_ORTHOLOGUE AFUA_2G02580)-RELATED"/>
    <property type="match status" value="1"/>
</dbReference>
<evidence type="ECO:0000313" key="3">
    <source>
        <dbReference type="Proteomes" id="UP000756346"/>
    </source>
</evidence>
<dbReference type="Pfam" id="PF13344">
    <property type="entry name" value="Hydrolase_6"/>
    <property type="match status" value="1"/>
</dbReference>
<dbReference type="RefSeq" id="XP_046009324.1">
    <property type="nucleotide sequence ID" value="XM_046149102.1"/>
</dbReference>
<sequence>AFAFDIDGVLMRGKTPVPGAREALLKLHALKIPFILLTNGGGHTEAAHVAQLGDRLSLPAGMLTEAQFVQSHTPFRDLVAEYRDQTILALGGSGQSVRNLALAYGFRRVVTSSDIMAWQDSVHPFPEMTRQHHAEHGRPLLTNTEGHGDDKNDKATRSEAAAAAAAAAAATATASTRISAILVFSSPRDWCLDLQIVTDLLLSEGGVVGGRRSPKNGDKTLPNRGYLQDGQPKLFFCNPDFEWATSHPHPRFAQGAFREALEGVWRFATRDAAAGGGEGVRLEYTIYGKPTDRTYVYGERPAAAAPTTAPSRRRRDISHVYMIGDNPESDIIGANSFSSRFGASWKSILVETGIYVAGTKPVHEPDHIARDVQTAVEWALMQ</sequence>
<reference evidence="2" key="1">
    <citation type="journal article" date="2021" name="Nat. Commun.">
        <title>Genetic determinants of endophytism in the Arabidopsis root mycobiome.</title>
        <authorList>
            <person name="Mesny F."/>
            <person name="Miyauchi S."/>
            <person name="Thiergart T."/>
            <person name="Pickel B."/>
            <person name="Atanasova L."/>
            <person name="Karlsson M."/>
            <person name="Huettel B."/>
            <person name="Barry K.W."/>
            <person name="Haridas S."/>
            <person name="Chen C."/>
            <person name="Bauer D."/>
            <person name="Andreopoulos W."/>
            <person name="Pangilinan J."/>
            <person name="LaButti K."/>
            <person name="Riley R."/>
            <person name="Lipzen A."/>
            <person name="Clum A."/>
            <person name="Drula E."/>
            <person name="Henrissat B."/>
            <person name="Kohler A."/>
            <person name="Grigoriev I.V."/>
            <person name="Martin F.M."/>
            <person name="Hacquard S."/>
        </authorList>
    </citation>
    <scope>NUCLEOTIDE SEQUENCE</scope>
    <source>
        <strain evidence="2">MPI-CAGE-CH-0230</strain>
    </source>
</reference>
<dbReference type="OrthoDB" id="270009at2759"/>
<feature type="region of interest" description="Disordered" evidence="1">
    <location>
        <begin position="129"/>
        <end position="158"/>
    </location>
</feature>
<protein>
    <submittedName>
        <fullName evidence="2">HAD-like domain-containing protein</fullName>
    </submittedName>
</protein>
<dbReference type="AlphaFoldDB" id="A0A9P8Y2Q5"/>
<feature type="non-terminal residue" evidence="2">
    <location>
        <position position="1"/>
    </location>
</feature>
<dbReference type="GO" id="GO:0005739">
    <property type="term" value="C:mitochondrion"/>
    <property type="evidence" value="ECO:0007669"/>
    <property type="project" value="TreeGrafter"/>
</dbReference>
<accession>A0A9P8Y2Q5</accession>
<feature type="non-terminal residue" evidence="2">
    <location>
        <position position="382"/>
    </location>
</feature>
<feature type="compositionally biased region" description="Basic and acidic residues" evidence="1">
    <location>
        <begin position="129"/>
        <end position="138"/>
    </location>
</feature>
<dbReference type="EMBL" id="JAGTJQ010000008">
    <property type="protein sequence ID" value="KAH7026107.1"/>
    <property type="molecule type" value="Genomic_DNA"/>
</dbReference>